<organism evidence="2 3">
    <name type="scientific">Cloeon dipterum</name>
    <dbReference type="NCBI Taxonomy" id="197152"/>
    <lineage>
        <taxon>Eukaryota</taxon>
        <taxon>Metazoa</taxon>
        <taxon>Ecdysozoa</taxon>
        <taxon>Arthropoda</taxon>
        <taxon>Hexapoda</taxon>
        <taxon>Insecta</taxon>
        <taxon>Pterygota</taxon>
        <taxon>Palaeoptera</taxon>
        <taxon>Ephemeroptera</taxon>
        <taxon>Pisciforma</taxon>
        <taxon>Baetidae</taxon>
        <taxon>Cloeon</taxon>
    </lineage>
</organism>
<feature type="coiled-coil region" evidence="1">
    <location>
        <begin position="104"/>
        <end position="138"/>
    </location>
</feature>
<gene>
    <name evidence="2" type="ORF">CLODIP_2_CD08081</name>
</gene>
<sequence length="175" mass="19730">MVVVAIAIKRTDIGEDEAVPRNVRLCAADANLEQLKGCLAEALDIADWRKKVFKLRAADGALLPLRKLLQQQCQQHDQYQLEVTDFHQTIPVNETERALLSETLENINLYKERLKKRVDRLEAEAPQLRVRKDEAMHKQISHLSTQLHYLSDKLDEMAASGSSGSSSSAAALNHY</sequence>
<reference evidence="2 3" key="1">
    <citation type="submission" date="2020-04" db="EMBL/GenBank/DDBJ databases">
        <authorList>
            <person name="Alioto T."/>
            <person name="Alioto T."/>
            <person name="Gomez Garrido J."/>
        </authorList>
    </citation>
    <scope>NUCLEOTIDE SEQUENCE [LARGE SCALE GENOMIC DNA]</scope>
</reference>
<keyword evidence="3" id="KW-1185">Reference proteome</keyword>
<dbReference type="EMBL" id="CADEPI010000036">
    <property type="protein sequence ID" value="CAB3368131.1"/>
    <property type="molecule type" value="Genomic_DNA"/>
</dbReference>
<comment type="caution">
    <text evidence="2">The sequence shown here is derived from an EMBL/GenBank/DDBJ whole genome shotgun (WGS) entry which is preliminary data.</text>
</comment>
<dbReference type="AlphaFoldDB" id="A0A8S1CIH1"/>
<evidence type="ECO:0000313" key="3">
    <source>
        <dbReference type="Proteomes" id="UP000494165"/>
    </source>
</evidence>
<accession>A0A8S1CIH1</accession>
<evidence type="ECO:0000313" key="2">
    <source>
        <dbReference type="EMBL" id="CAB3368131.1"/>
    </source>
</evidence>
<evidence type="ECO:0000256" key="1">
    <source>
        <dbReference type="SAM" id="Coils"/>
    </source>
</evidence>
<keyword evidence="1" id="KW-0175">Coiled coil</keyword>
<dbReference type="Proteomes" id="UP000494165">
    <property type="component" value="Unassembled WGS sequence"/>
</dbReference>
<protein>
    <submittedName>
        <fullName evidence="2">Uncharacterized protein</fullName>
    </submittedName>
</protein>
<name>A0A8S1CIH1_9INSE</name>
<proteinExistence type="predicted"/>